<dbReference type="InterPro" id="IPR050349">
    <property type="entry name" value="WD_LIS1/nudF_dynein_reg"/>
</dbReference>
<dbReference type="OrthoDB" id="1932312at2759"/>
<keyword evidence="4" id="KW-0732">Signal</keyword>
<dbReference type="InterPro" id="IPR036322">
    <property type="entry name" value="WD40_repeat_dom_sf"/>
</dbReference>
<accession>A0A0L0S709</accession>
<reference evidence="6" key="2">
    <citation type="submission" date="2009-11" db="EMBL/GenBank/DDBJ databases">
        <title>The Genome Sequence of Allomyces macrogynus strain ATCC 38327.</title>
        <authorList>
            <consortium name="The Broad Institute Genome Sequencing Platform"/>
            <person name="Russ C."/>
            <person name="Cuomo C."/>
            <person name="Shea T."/>
            <person name="Young S.K."/>
            <person name="Zeng Q."/>
            <person name="Koehrsen M."/>
            <person name="Haas B."/>
            <person name="Borodovsky M."/>
            <person name="Guigo R."/>
            <person name="Alvarado L."/>
            <person name="Berlin A."/>
            <person name="Borenstein D."/>
            <person name="Chen Z."/>
            <person name="Engels R."/>
            <person name="Freedman E."/>
            <person name="Gellesch M."/>
            <person name="Goldberg J."/>
            <person name="Griggs A."/>
            <person name="Gujja S."/>
            <person name="Heiman D."/>
            <person name="Hepburn T."/>
            <person name="Howarth C."/>
            <person name="Jen D."/>
            <person name="Larson L."/>
            <person name="Lewis B."/>
            <person name="Mehta T."/>
            <person name="Park D."/>
            <person name="Pearson M."/>
            <person name="Roberts A."/>
            <person name="Saif S."/>
            <person name="Shenoy N."/>
            <person name="Sisk P."/>
            <person name="Stolte C."/>
            <person name="Sykes S."/>
            <person name="Walk T."/>
            <person name="White J."/>
            <person name="Yandava C."/>
            <person name="Burger G."/>
            <person name="Gray M.W."/>
            <person name="Holland P.W.H."/>
            <person name="King N."/>
            <person name="Lang F.B.F."/>
            <person name="Roger A.J."/>
            <person name="Ruiz-Trillo I."/>
            <person name="Lander E."/>
            <person name="Nusbaum C."/>
        </authorList>
    </citation>
    <scope>NUCLEOTIDE SEQUENCE [LARGE SCALE GENOMIC DNA]</scope>
    <source>
        <strain evidence="6">ATCC 38327</strain>
    </source>
</reference>
<dbReference type="InterPro" id="IPR001680">
    <property type="entry name" value="WD40_rpt"/>
</dbReference>
<dbReference type="STRING" id="578462.A0A0L0S709"/>
<dbReference type="Proteomes" id="UP000054350">
    <property type="component" value="Unassembled WGS sequence"/>
</dbReference>
<dbReference type="PROSITE" id="PS50082">
    <property type="entry name" value="WD_REPEATS_2"/>
    <property type="match status" value="1"/>
</dbReference>
<evidence type="ECO:0000256" key="1">
    <source>
        <dbReference type="ARBA" id="ARBA00022574"/>
    </source>
</evidence>
<sequence>MASRTGALALTHSLVLQFLADHGYSAAHEALLLEIDAADAPTYVAPSMDRPRITRPELDDVEDRVAVATAITDVPPLVAVVEAWRDALVADAVARAAVADDDADMASINRTPTDPSLKLLAPPRDAAVFHVHHLQNILVARLLSIPSIDAHQHVLVTAAADRTLRVTRLHPTDISQAVETGSSLVGTLGSILDLVQLPTLSHVVAVAGMDGSIALVDLRAVLASDADAVTRAPRRKLHAKLCSVVAVSRDGRFVVSGAADRRVVVTEIDSASGTWAQSEAKETEWSVPGAVESLTVLPDGRTVLIAARNAADLWFGVVPDGDGTQAGTLYARALNADPNDTHVSWTPMHLAVSPSGLYALAATSAASGRVVLLRLSQENDGAYTVRHVRNFYGAKVDEWSKPRVAWVGSDAYFAVTSGDHQVYVYVTRAKSVHTTNVQIVARLLGHEHVVRDLACVGKWLVSGSYDKSVRVWQVLP</sequence>
<keyword evidence="1 3" id="KW-0853">WD repeat</keyword>
<feature type="repeat" description="WD" evidence="3">
    <location>
        <begin position="443"/>
        <end position="476"/>
    </location>
</feature>
<name>A0A0L0S709_ALLM3</name>
<dbReference type="EMBL" id="GG745332">
    <property type="protein sequence ID" value="KNE58215.1"/>
    <property type="molecule type" value="Genomic_DNA"/>
</dbReference>
<gene>
    <name evidence="5" type="ORF">AMAG_05026</name>
</gene>
<dbReference type="SUPFAM" id="SSF50978">
    <property type="entry name" value="WD40 repeat-like"/>
    <property type="match status" value="1"/>
</dbReference>
<dbReference type="Pfam" id="PF00400">
    <property type="entry name" value="WD40"/>
    <property type="match status" value="2"/>
</dbReference>
<evidence type="ECO:0000313" key="5">
    <source>
        <dbReference type="EMBL" id="KNE58215.1"/>
    </source>
</evidence>
<protein>
    <submittedName>
        <fullName evidence="5">Uncharacterized protein</fullName>
    </submittedName>
</protein>
<feature type="signal peptide" evidence="4">
    <location>
        <begin position="1"/>
        <end position="20"/>
    </location>
</feature>
<proteinExistence type="predicted"/>
<keyword evidence="2" id="KW-0677">Repeat</keyword>
<dbReference type="Gene3D" id="2.130.10.10">
    <property type="entry name" value="YVTN repeat-like/Quinoprotein amine dehydrogenase"/>
    <property type="match status" value="2"/>
</dbReference>
<dbReference type="PROSITE" id="PS50294">
    <property type="entry name" value="WD_REPEATS_REGION"/>
    <property type="match status" value="1"/>
</dbReference>
<dbReference type="OMA" id="GHKAGPY"/>
<keyword evidence="6" id="KW-1185">Reference proteome</keyword>
<dbReference type="AlphaFoldDB" id="A0A0L0S709"/>
<evidence type="ECO:0000313" key="6">
    <source>
        <dbReference type="Proteomes" id="UP000054350"/>
    </source>
</evidence>
<evidence type="ECO:0000256" key="2">
    <source>
        <dbReference type="ARBA" id="ARBA00022737"/>
    </source>
</evidence>
<organism evidence="5 6">
    <name type="scientific">Allomyces macrogynus (strain ATCC 38327)</name>
    <name type="common">Allomyces javanicus var. macrogynus</name>
    <dbReference type="NCBI Taxonomy" id="578462"/>
    <lineage>
        <taxon>Eukaryota</taxon>
        <taxon>Fungi</taxon>
        <taxon>Fungi incertae sedis</taxon>
        <taxon>Blastocladiomycota</taxon>
        <taxon>Blastocladiomycetes</taxon>
        <taxon>Blastocladiales</taxon>
        <taxon>Blastocladiaceae</taxon>
        <taxon>Allomyces</taxon>
    </lineage>
</organism>
<dbReference type="SMART" id="SM00320">
    <property type="entry name" value="WD40"/>
    <property type="match status" value="4"/>
</dbReference>
<evidence type="ECO:0000256" key="4">
    <source>
        <dbReference type="SAM" id="SignalP"/>
    </source>
</evidence>
<dbReference type="PANTHER" id="PTHR44129">
    <property type="entry name" value="WD REPEAT-CONTAINING PROTEIN POP1"/>
    <property type="match status" value="1"/>
</dbReference>
<dbReference type="InterPro" id="IPR015943">
    <property type="entry name" value="WD40/YVTN_repeat-like_dom_sf"/>
</dbReference>
<reference evidence="5 6" key="1">
    <citation type="submission" date="2009-11" db="EMBL/GenBank/DDBJ databases">
        <title>Annotation of Allomyces macrogynus ATCC 38327.</title>
        <authorList>
            <consortium name="The Broad Institute Genome Sequencing Platform"/>
            <person name="Russ C."/>
            <person name="Cuomo C."/>
            <person name="Burger G."/>
            <person name="Gray M.W."/>
            <person name="Holland P.W.H."/>
            <person name="King N."/>
            <person name="Lang F.B.F."/>
            <person name="Roger A.J."/>
            <person name="Ruiz-Trillo I."/>
            <person name="Young S.K."/>
            <person name="Zeng Q."/>
            <person name="Gargeya S."/>
            <person name="Fitzgerald M."/>
            <person name="Haas B."/>
            <person name="Abouelleil A."/>
            <person name="Alvarado L."/>
            <person name="Arachchi H.M."/>
            <person name="Berlin A."/>
            <person name="Chapman S.B."/>
            <person name="Gearin G."/>
            <person name="Goldberg J."/>
            <person name="Griggs A."/>
            <person name="Gujja S."/>
            <person name="Hansen M."/>
            <person name="Heiman D."/>
            <person name="Howarth C."/>
            <person name="Larimer J."/>
            <person name="Lui A."/>
            <person name="MacDonald P.J.P."/>
            <person name="McCowen C."/>
            <person name="Montmayeur A."/>
            <person name="Murphy C."/>
            <person name="Neiman D."/>
            <person name="Pearson M."/>
            <person name="Priest M."/>
            <person name="Roberts A."/>
            <person name="Saif S."/>
            <person name="Shea T."/>
            <person name="Sisk P."/>
            <person name="Stolte C."/>
            <person name="Sykes S."/>
            <person name="Wortman J."/>
            <person name="Nusbaum C."/>
            <person name="Birren B."/>
        </authorList>
    </citation>
    <scope>NUCLEOTIDE SEQUENCE [LARGE SCALE GENOMIC DNA]</scope>
    <source>
        <strain evidence="5 6">ATCC 38327</strain>
    </source>
</reference>
<evidence type="ECO:0000256" key="3">
    <source>
        <dbReference type="PROSITE-ProRule" id="PRU00221"/>
    </source>
</evidence>
<dbReference type="VEuPathDB" id="FungiDB:AMAG_05026"/>
<feature type="chain" id="PRO_5005547871" evidence="4">
    <location>
        <begin position="21"/>
        <end position="476"/>
    </location>
</feature>